<proteinExistence type="predicted"/>
<dbReference type="SUPFAM" id="SSF53756">
    <property type="entry name" value="UDP-Glycosyltransferase/glycogen phosphorylase"/>
    <property type="match status" value="1"/>
</dbReference>
<evidence type="ECO:0000256" key="1">
    <source>
        <dbReference type="ARBA" id="ARBA00022676"/>
    </source>
</evidence>
<dbReference type="InterPro" id="IPR028098">
    <property type="entry name" value="Glyco_trans_4-like_N"/>
</dbReference>
<comment type="caution">
    <text evidence="5">The sequence shown here is derived from an EMBL/GenBank/DDBJ whole genome shotgun (WGS) entry which is preliminary data.</text>
</comment>
<feature type="domain" description="Glycosyltransferase subfamily 4-like N-terminal" evidence="4">
    <location>
        <begin position="17"/>
        <end position="155"/>
    </location>
</feature>
<evidence type="ECO:0000313" key="6">
    <source>
        <dbReference type="Proteomes" id="UP000664385"/>
    </source>
</evidence>
<evidence type="ECO:0000259" key="3">
    <source>
        <dbReference type="Pfam" id="PF00534"/>
    </source>
</evidence>
<keyword evidence="1" id="KW-0328">Glycosyltransferase</keyword>
<dbReference type="AlphaFoldDB" id="A0A939ISM6"/>
<feature type="domain" description="Glycosyl transferase family 1" evidence="3">
    <location>
        <begin position="163"/>
        <end position="316"/>
    </location>
</feature>
<evidence type="ECO:0000259" key="4">
    <source>
        <dbReference type="Pfam" id="PF13439"/>
    </source>
</evidence>
<reference evidence="5" key="1">
    <citation type="submission" date="2020-12" db="EMBL/GenBank/DDBJ databases">
        <title>PHA producing bacteria isolated from mangrove.</title>
        <authorList>
            <person name="Zheng W."/>
            <person name="Yu S."/>
            <person name="Huang Y."/>
        </authorList>
    </citation>
    <scope>NUCLEOTIDE SEQUENCE</scope>
    <source>
        <strain evidence="5">GN8-5</strain>
    </source>
</reference>
<dbReference type="RefSeq" id="WP_206822916.1">
    <property type="nucleotide sequence ID" value="NZ_JAEMWU010000001.1"/>
</dbReference>
<evidence type="ECO:0000256" key="2">
    <source>
        <dbReference type="ARBA" id="ARBA00022679"/>
    </source>
</evidence>
<protein>
    <submittedName>
        <fullName evidence="5">Glycosyltransferase family 4 protein</fullName>
    </submittedName>
</protein>
<sequence length="345" mass="36191">MTPLRILHVIVSDRFAGVEQFVRRLAIVQATDGHDVFVAGGASDALAGPLRDAGVRFVPVTSIRAAVKAIRSIDVDVVNSHMTAADIAAATSRLGGPRQAALVSTRHFALRRGTRGPGLPYRVVERMLDAEIAISRAVADSIHVPSTVVHSGVDPVELSGLERTRTVLMAQRLQPEKQTALGIRAFAASGVAADGWTLQIAGIGAQEAELRALVAELDIADAVDFLGFRDDLPHLMQTSGMLVATTPNEGLGLTVIEAMASGLPVVASAAGGHLDTIGGVEGGALFAAADVDGAALRLRELASDAQRRDELGAAQRAVQRSRFTLRAQADQTEAVYRAAIAGERR</sequence>
<organism evidence="5 6">
    <name type="scientific">Microbacterium esteraromaticum</name>
    <dbReference type="NCBI Taxonomy" id="57043"/>
    <lineage>
        <taxon>Bacteria</taxon>
        <taxon>Bacillati</taxon>
        <taxon>Actinomycetota</taxon>
        <taxon>Actinomycetes</taxon>
        <taxon>Micrococcales</taxon>
        <taxon>Microbacteriaceae</taxon>
        <taxon>Microbacterium</taxon>
    </lineage>
</organism>
<evidence type="ECO:0000313" key="5">
    <source>
        <dbReference type="EMBL" id="MBN8205327.1"/>
    </source>
</evidence>
<dbReference type="PANTHER" id="PTHR12526">
    <property type="entry name" value="GLYCOSYLTRANSFERASE"/>
    <property type="match status" value="1"/>
</dbReference>
<dbReference type="Proteomes" id="UP000664385">
    <property type="component" value="Unassembled WGS sequence"/>
</dbReference>
<accession>A0A939ISM6</accession>
<dbReference type="CDD" id="cd03801">
    <property type="entry name" value="GT4_PimA-like"/>
    <property type="match status" value="1"/>
</dbReference>
<dbReference type="EMBL" id="JAEMWU010000001">
    <property type="protein sequence ID" value="MBN8205327.1"/>
    <property type="molecule type" value="Genomic_DNA"/>
</dbReference>
<gene>
    <name evidence="5" type="ORF">JF543_05080</name>
</gene>
<keyword evidence="2" id="KW-0808">Transferase</keyword>
<dbReference type="GO" id="GO:0016757">
    <property type="term" value="F:glycosyltransferase activity"/>
    <property type="evidence" value="ECO:0007669"/>
    <property type="project" value="UniProtKB-KW"/>
</dbReference>
<dbReference type="Pfam" id="PF00534">
    <property type="entry name" value="Glycos_transf_1"/>
    <property type="match status" value="1"/>
</dbReference>
<dbReference type="Gene3D" id="3.40.50.2000">
    <property type="entry name" value="Glycogen Phosphorylase B"/>
    <property type="match status" value="2"/>
</dbReference>
<dbReference type="InterPro" id="IPR001296">
    <property type="entry name" value="Glyco_trans_1"/>
</dbReference>
<name>A0A939ISM6_9MICO</name>
<dbReference type="Pfam" id="PF13439">
    <property type="entry name" value="Glyco_transf_4"/>
    <property type="match status" value="1"/>
</dbReference>